<sequence>MGRGRVELKRIEKTTNRQVTFFKRRNGLLKKAFELSILCDAEVALIIFSPTGKLYQFANPDMDRILARYRYEVRMAQPETNNQTSRTAQFWREEIEDLRKSIQTLEARHRHLAGEDISLLGIKELQELERQLKIGVERIRSRKRRAISESINLLKTRQKALQNDNARLQRQLHVENSISSFWEGRSNACLTFQSSRPGQDEADP</sequence>
<dbReference type="CDD" id="cd00265">
    <property type="entry name" value="MADS_MEF2_like"/>
    <property type="match status" value="1"/>
</dbReference>
<organism evidence="9 10">
    <name type="scientific">Nelumbo nucifera</name>
    <name type="common">Sacred lotus</name>
    <dbReference type="NCBI Taxonomy" id="4432"/>
    <lineage>
        <taxon>Eukaryota</taxon>
        <taxon>Viridiplantae</taxon>
        <taxon>Streptophyta</taxon>
        <taxon>Embryophyta</taxon>
        <taxon>Tracheophyta</taxon>
        <taxon>Spermatophyta</taxon>
        <taxon>Magnoliopsida</taxon>
        <taxon>Proteales</taxon>
        <taxon>Nelumbonaceae</taxon>
        <taxon>Nelumbo</taxon>
    </lineage>
</organism>
<comment type="subcellular location">
    <subcellularLocation>
        <location evidence="1">Nucleus</location>
    </subcellularLocation>
</comment>
<evidence type="ECO:0000256" key="2">
    <source>
        <dbReference type="ARBA" id="ARBA00023015"/>
    </source>
</evidence>
<dbReference type="AlphaFoldDB" id="A0A1U7ZCU1"/>
<dbReference type="Pfam" id="PF01486">
    <property type="entry name" value="K-box"/>
    <property type="match status" value="1"/>
</dbReference>
<dbReference type="SUPFAM" id="SSF55455">
    <property type="entry name" value="SRF-like"/>
    <property type="match status" value="1"/>
</dbReference>
<dbReference type="GO" id="GO:0006357">
    <property type="term" value="P:regulation of transcription by RNA polymerase II"/>
    <property type="evidence" value="ECO:0000318"/>
    <property type="project" value="GO_Central"/>
</dbReference>
<evidence type="ECO:0000256" key="5">
    <source>
        <dbReference type="ARBA" id="ARBA00023242"/>
    </source>
</evidence>
<keyword evidence="3" id="KW-0238">DNA-binding</keyword>
<dbReference type="InterPro" id="IPR002487">
    <property type="entry name" value="TF_Kbox"/>
</dbReference>
<dbReference type="GO" id="GO:0046983">
    <property type="term" value="F:protein dimerization activity"/>
    <property type="evidence" value="ECO:0007669"/>
    <property type="project" value="InterPro"/>
</dbReference>
<keyword evidence="2" id="KW-0805">Transcription regulation</keyword>
<feature type="coiled-coil region" evidence="6">
    <location>
        <begin position="81"/>
        <end position="115"/>
    </location>
</feature>
<keyword evidence="6" id="KW-0175">Coiled coil</keyword>
<accession>A0A1U7ZCU1</accession>
<evidence type="ECO:0000313" key="10">
    <source>
        <dbReference type="RefSeq" id="XP_010249055.1"/>
    </source>
</evidence>
<dbReference type="GO" id="GO:0000978">
    <property type="term" value="F:RNA polymerase II cis-regulatory region sequence-specific DNA binding"/>
    <property type="evidence" value="ECO:0000318"/>
    <property type="project" value="GO_Central"/>
</dbReference>
<dbReference type="eggNOG" id="KOG0014">
    <property type="taxonomic scope" value="Eukaryota"/>
</dbReference>
<dbReference type="GO" id="GO:0045944">
    <property type="term" value="P:positive regulation of transcription by RNA polymerase II"/>
    <property type="evidence" value="ECO:0007669"/>
    <property type="project" value="InterPro"/>
</dbReference>
<protein>
    <submittedName>
        <fullName evidence="10">Truncated transcription factor CAULIFLOWER D-like isoform X1</fullName>
    </submittedName>
</protein>
<dbReference type="PROSITE" id="PS51297">
    <property type="entry name" value="K_BOX"/>
    <property type="match status" value="1"/>
</dbReference>
<dbReference type="PROSITE" id="PS00350">
    <property type="entry name" value="MADS_BOX_1"/>
    <property type="match status" value="1"/>
</dbReference>
<dbReference type="Pfam" id="PF00319">
    <property type="entry name" value="SRF-TF"/>
    <property type="match status" value="1"/>
</dbReference>
<dbReference type="OrthoDB" id="1898716at2759"/>
<feature type="domain" description="MADS-box" evidence="7">
    <location>
        <begin position="1"/>
        <end position="61"/>
    </location>
</feature>
<evidence type="ECO:0000259" key="8">
    <source>
        <dbReference type="PROSITE" id="PS51297"/>
    </source>
</evidence>
<evidence type="ECO:0000313" key="9">
    <source>
        <dbReference type="Proteomes" id="UP000189703"/>
    </source>
</evidence>
<keyword evidence="5" id="KW-0539">Nucleus</keyword>
<evidence type="ECO:0000256" key="4">
    <source>
        <dbReference type="ARBA" id="ARBA00023163"/>
    </source>
</evidence>
<dbReference type="GO" id="GO:0000981">
    <property type="term" value="F:DNA-binding transcription factor activity, RNA polymerase II-specific"/>
    <property type="evidence" value="ECO:0000318"/>
    <property type="project" value="GO_Central"/>
</dbReference>
<dbReference type="InterPro" id="IPR036879">
    <property type="entry name" value="TF_MADSbox_sf"/>
</dbReference>
<proteinExistence type="predicted"/>
<reference evidence="10" key="1">
    <citation type="submission" date="2025-08" db="UniProtKB">
        <authorList>
            <consortium name="RefSeq"/>
        </authorList>
    </citation>
    <scope>IDENTIFICATION</scope>
</reference>
<gene>
    <name evidence="10" type="primary">LOC104591756</name>
</gene>
<dbReference type="Gene3D" id="3.40.1810.10">
    <property type="entry name" value="Transcription factor, MADS-box"/>
    <property type="match status" value="1"/>
</dbReference>
<dbReference type="OMA" id="LEAKHKH"/>
<dbReference type="RefSeq" id="XP_010249055.1">
    <property type="nucleotide sequence ID" value="XM_010250753.2"/>
</dbReference>
<dbReference type="PRINTS" id="PR00404">
    <property type="entry name" value="MADSDOMAIN"/>
</dbReference>
<dbReference type="GeneID" id="104591756"/>
<dbReference type="InterPro" id="IPR002100">
    <property type="entry name" value="TF_MADSbox"/>
</dbReference>
<dbReference type="GO" id="GO:0005634">
    <property type="term" value="C:nucleus"/>
    <property type="evidence" value="ECO:0007669"/>
    <property type="project" value="UniProtKB-SubCell"/>
</dbReference>
<dbReference type="SMART" id="SM00432">
    <property type="entry name" value="MADS"/>
    <property type="match status" value="1"/>
</dbReference>
<dbReference type="InParanoid" id="A0A1U7ZCU1"/>
<name>A0A1U7ZCU1_NELNU</name>
<dbReference type="InterPro" id="IPR033896">
    <property type="entry name" value="MEF2-like_N"/>
</dbReference>
<feature type="domain" description="K-box" evidence="8">
    <location>
        <begin position="88"/>
        <end position="178"/>
    </location>
</feature>
<evidence type="ECO:0000256" key="6">
    <source>
        <dbReference type="SAM" id="Coils"/>
    </source>
</evidence>
<evidence type="ECO:0000256" key="3">
    <source>
        <dbReference type="ARBA" id="ARBA00023125"/>
    </source>
</evidence>
<dbReference type="InterPro" id="IPR050142">
    <property type="entry name" value="MADS-box/MEF2_TF"/>
</dbReference>
<keyword evidence="4" id="KW-0804">Transcription</keyword>
<dbReference type="KEGG" id="nnu:104591756"/>
<dbReference type="PANTHER" id="PTHR48019">
    <property type="entry name" value="SERUM RESPONSE FACTOR HOMOLOG"/>
    <property type="match status" value="1"/>
</dbReference>
<evidence type="ECO:0000259" key="7">
    <source>
        <dbReference type="PROSITE" id="PS50066"/>
    </source>
</evidence>
<evidence type="ECO:0000256" key="1">
    <source>
        <dbReference type="ARBA" id="ARBA00004123"/>
    </source>
</evidence>
<dbReference type="PROSITE" id="PS50066">
    <property type="entry name" value="MADS_BOX_2"/>
    <property type="match status" value="1"/>
</dbReference>
<dbReference type="FunFam" id="3.40.1810.10:FF:000003">
    <property type="entry name" value="MADS-box transcription factor MADS-MC"/>
    <property type="match status" value="1"/>
</dbReference>
<dbReference type="Proteomes" id="UP000189703">
    <property type="component" value="Unplaced"/>
</dbReference>
<keyword evidence="9" id="KW-1185">Reference proteome</keyword>